<accession>A0A2H0UWF7</accession>
<organism evidence="1 2">
    <name type="scientific">bacterium (Candidatus Gribaldobacteria) CG10_big_fil_rev_8_21_14_0_10_41_12</name>
    <dbReference type="NCBI Taxonomy" id="2014277"/>
    <lineage>
        <taxon>Bacteria</taxon>
        <taxon>Candidatus Gribaldobacteria</taxon>
    </lineage>
</organism>
<feature type="non-terminal residue" evidence="1">
    <location>
        <position position="284"/>
    </location>
</feature>
<sequence>MNGVGRFTESLSVGSQSYGSTGDVIASGIGQFGAVQSIGVLSVQGNAYLWRGADMSNSRIIRVASPTYSDDAATKSYVDSYTPSWNKLTGFPSSCSGGQYVSGVGSSLTCSVPSNSWTDSSSYTYLNRNSEFSIDNSGSLDMPGSLSVSGGGYSLAMVVDSDGIHMWSGDIRMWNGGHIYTTNLTTTGNVGIGTSPSYSNKLEVYGNVNIQGTLSASTKNFVIDHPLDPENKQLIHSSLEGPEIAVFYRGEAQLQNGKAEVVLPNYFEALTRKENRTVLLTPKF</sequence>
<gene>
    <name evidence="1" type="ORF">COU03_02935</name>
</gene>
<evidence type="ECO:0000313" key="1">
    <source>
        <dbReference type="EMBL" id="PIR91145.1"/>
    </source>
</evidence>
<proteinExistence type="predicted"/>
<dbReference type="AlphaFoldDB" id="A0A2H0UWF7"/>
<reference evidence="2" key="1">
    <citation type="submission" date="2017-09" db="EMBL/GenBank/DDBJ databases">
        <title>Depth-based differentiation of microbial function through sediment-hosted aquifers and enrichment of novel symbionts in the deep terrestrial subsurface.</title>
        <authorList>
            <person name="Probst A.J."/>
            <person name="Ladd B."/>
            <person name="Jarett J.K."/>
            <person name="Geller-Mcgrath D.E."/>
            <person name="Sieber C.M.K."/>
            <person name="Emerson J.B."/>
            <person name="Anantharaman K."/>
            <person name="Thomas B.C."/>
            <person name="Malmstrom R."/>
            <person name="Stieglmeier M."/>
            <person name="Klingl A."/>
            <person name="Woyke T."/>
            <person name="Ryan C.M."/>
            <person name="Banfield J.F."/>
        </authorList>
    </citation>
    <scope>NUCLEOTIDE SEQUENCE [LARGE SCALE GENOMIC DNA]</scope>
</reference>
<evidence type="ECO:0000313" key="2">
    <source>
        <dbReference type="Proteomes" id="UP000228906"/>
    </source>
</evidence>
<protein>
    <submittedName>
        <fullName evidence="1">Uncharacterized protein</fullName>
    </submittedName>
</protein>
<comment type="caution">
    <text evidence="1">The sequence shown here is derived from an EMBL/GenBank/DDBJ whole genome shotgun (WGS) entry which is preliminary data.</text>
</comment>
<name>A0A2H0UWF7_9BACT</name>
<dbReference type="EMBL" id="PFAV01000053">
    <property type="protein sequence ID" value="PIR91145.1"/>
    <property type="molecule type" value="Genomic_DNA"/>
</dbReference>
<dbReference type="Proteomes" id="UP000228906">
    <property type="component" value="Unassembled WGS sequence"/>
</dbReference>